<protein>
    <submittedName>
        <fullName evidence="1">Uncharacterized protein</fullName>
    </submittedName>
</protein>
<sequence>MTVLSFPAAAPAITSGMRALMYGVQDLALDITAQGQHHVHTHFWAHTFELDIRVTRAPHKMGCQSIWAKTIYLPRNQDGRPALSECALDDLSETIAYLQSLLARPEACS</sequence>
<gene>
    <name evidence="1" type="ORF">F0A16_14070</name>
</gene>
<keyword evidence="2" id="KW-1185">Reference proteome</keyword>
<evidence type="ECO:0000313" key="1">
    <source>
        <dbReference type="EMBL" id="KAA0017127.1"/>
    </source>
</evidence>
<organism evidence="1 2">
    <name type="scientific">Salinicola corii</name>
    <dbReference type="NCBI Taxonomy" id="2606937"/>
    <lineage>
        <taxon>Bacteria</taxon>
        <taxon>Pseudomonadati</taxon>
        <taxon>Pseudomonadota</taxon>
        <taxon>Gammaproteobacteria</taxon>
        <taxon>Oceanospirillales</taxon>
        <taxon>Halomonadaceae</taxon>
        <taxon>Salinicola</taxon>
    </lineage>
</organism>
<comment type="caution">
    <text evidence="1">The sequence shown here is derived from an EMBL/GenBank/DDBJ whole genome shotgun (WGS) entry which is preliminary data.</text>
</comment>
<dbReference type="Proteomes" id="UP000466024">
    <property type="component" value="Unassembled WGS sequence"/>
</dbReference>
<dbReference type="EMBL" id="VTPX01000008">
    <property type="protein sequence ID" value="KAA0017127.1"/>
    <property type="molecule type" value="Genomic_DNA"/>
</dbReference>
<proteinExistence type="predicted"/>
<dbReference type="RefSeq" id="WP_149436039.1">
    <property type="nucleotide sequence ID" value="NZ_VTPX01000008.1"/>
</dbReference>
<reference evidence="1 2" key="1">
    <citation type="submission" date="2019-08" db="EMBL/GenBank/DDBJ databases">
        <title>Bioinformatics analysis of the strain L3 and L5.</title>
        <authorList>
            <person name="Li X."/>
        </authorList>
    </citation>
    <scope>NUCLEOTIDE SEQUENCE [LARGE SCALE GENOMIC DNA]</scope>
    <source>
        <strain evidence="1 2">L3</strain>
    </source>
</reference>
<dbReference type="AlphaFoldDB" id="A0A640WAB0"/>
<accession>A0A640WAB0</accession>
<evidence type="ECO:0000313" key="2">
    <source>
        <dbReference type="Proteomes" id="UP000466024"/>
    </source>
</evidence>
<name>A0A640WAB0_9GAMM</name>